<dbReference type="Proteomes" id="UP000783686">
    <property type="component" value="Unassembled WGS sequence"/>
</dbReference>
<sequence length="201" mass="23290">MGFKDAIVSLVGDFVEIRRNPEFRSRTELSASPDEADEIRAIRRNQDRRHSLNITVGTSGASNEHVIRQRTFHDRTFNKNRRHSAVPKMMFENRSPSPDSETDRPEAPTPKRSTERRSSEPHNLRIPPQLAVKDRPLLSDSDSDTEDTVFRRSLNLRRRQKELRQSVALSEHTIHEDCEAEEEDEPVDRKFSGRTIISINH</sequence>
<protein>
    <submittedName>
        <fullName evidence="2">Uncharacterized protein</fullName>
    </submittedName>
</protein>
<reference evidence="2" key="1">
    <citation type="submission" date="2020-09" db="EMBL/GenBank/DDBJ databases">
        <authorList>
            <person name="Kikuchi T."/>
        </authorList>
    </citation>
    <scope>NUCLEOTIDE SEQUENCE</scope>
    <source>
        <strain evidence="2">SH1</strain>
    </source>
</reference>
<dbReference type="EMBL" id="CAJFCW020000005">
    <property type="protein sequence ID" value="CAG9119808.1"/>
    <property type="molecule type" value="Genomic_DNA"/>
</dbReference>
<dbReference type="Proteomes" id="UP000614601">
    <property type="component" value="Unassembled WGS sequence"/>
</dbReference>
<evidence type="ECO:0000313" key="3">
    <source>
        <dbReference type="Proteomes" id="UP000614601"/>
    </source>
</evidence>
<dbReference type="AlphaFoldDB" id="A0A811L9N0"/>
<accession>A0A811L9N0</accession>
<keyword evidence="3" id="KW-1185">Reference proteome</keyword>
<evidence type="ECO:0000313" key="2">
    <source>
        <dbReference type="EMBL" id="CAD5224330.1"/>
    </source>
</evidence>
<feature type="region of interest" description="Disordered" evidence="1">
    <location>
        <begin position="78"/>
        <end position="146"/>
    </location>
</feature>
<comment type="caution">
    <text evidence="2">The sequence shown here is derived from an EMBL/GenBank/DDBJ whole genome shotgun (WGS) entry which is preliminary data.</text>
</comment>
<evidence type="ECO:0000256" key="1">
    <source>
        <dbReference type="SAM" id="MobiDB-lite"/>
    </source>
</evidence>
<proteinExistence type="predicted"/>
<organism evidence="2 3">
    <name type="scientific">Bursaphelenchus okinawaensis</name>
    <dbReference type="NCBI Taxonomy" id="465554"/>
    <lineage>
        <taxon>Eukaryota</taxon>
        <taxon>Metazoa</taxon>
        <taxon>Ecdysozoa</taxon>
        <taxon>Nematoda</taxon>
        <taxon>Chromadorea</taxon>
        <taxon>Rhabditida</taxon>
        <taxon>Tylenchina</taxon>
        <taxon>Tylenchomorpha</taxon>
        <taxon>Aphelenchoidea</taxon>
        <taxon>Aphelenchoididae</taxon>
        <taxon>Bursaphelenchus</taxon>
    </lineage>
</organism>
<dbReference type="EMBL" id="CAJFDH010000005">
    <property type="protein sequence ID" value="CAD5224330.1"/>
    <property type="molecule type" value="Genomic_DNA"/>
</dbReference>
<dbReference type="OrthoDB" id="5868596at2759"/>
<name>A0A811L9N0_9BILA</name>
<feature type="compositionally biased region" description="Basic and acidic residues" evidence="1">
    <location>
        <begin position="112"/>
        <end position="123"/>
    </location>
</feature>
<gene>
    <name evidence="2" type="ORF">BOKJ2_LOCUS11025</name>
</gene>
<feature type="region of interest" description="Disordered" evidence="1">
    <location>
        <begin position="177"/>
        <end position="201"/>
    </location>
</feature>